<feature type="region of interest" description="Disordered" evidence="1">
    <location>
        <begin position="60"/>
        <end position="204"/>
    </location>
</feature>
<gene>
    <name evidence="2" type="ORF">MELLADRAFT_94992</name>
</gene>
<feature type="compositionally biased region" description="Basic residues" evidence="1">
    <location>
        <begin position="142"/>
        <end position="153"/>
    </location>
</feature>
<dbReference type="KEGG" id="mlr:MELLADRAFT_94992"/>
<dbReference type="EMBL" id="GL883166">
    <property type="protein sequence ID" value="EGF98938.1"/>
    <property type="molecule type" value="Genomic_DNA"/>
</dbReference>
<feature type="compositionally biased region" description="Basic residues" evidence="1">
    <location>
        <begin position="194"/>
        <end position="204"/>
    </location>
</feature>
<keyword evidence="3" id="KW-1185">Reference proteome</keyword>
<proteinExistence type="predicted"/>
<name>F4S8Q9_MELLP</name>
<dbReference type="GeneID" id="18937089"/>
<sequence length="204" mass="22635">MMGECRMGHLTCTCHPQCESLRLQSFHHHLPFSFQVNFFVDCPSSFYHAMSLTSNLLPPSTPARQLRNRSPQQPLPGFVLTGSDSQRRITRDDDETPSSCPADGTTNLTTILPVTNLTDPASKKRSRNEAGGESNSVDKTVSKKKKPAPKKVKLTQSKEVPKVVDVDQDSSGDEASETHPGKKGDVKELLKYFRVPKHKDNKTC</sequence>
<dbReference type="AlphaFoldDB" id="F4S8Q9"/>
<dbReference type="InParanoid" id="F4S8Q9"/>
<dbReference type="Proteomes" id="UP000001072">
    <property type="component" value="Unassembled WGS sequence"/>
</dbReference>
<protein>
    <submittedName>
        <fullName evidence="2">Uncharacterized protein</fullName>
    </submittedName>
</protein>
<feature type="compositionally biased region" description="Acidic residues" evidence="1">
    <location>
        <begin position="166"/>
        <end position="175"/>
    </location>
</feature>
<feature type="compositionally biased region" description="Polar residues" evidence="1">
    <location>
        <begin position="104"/>
        <end position="119"/>
    </location>
</feature>
<evidence type="ECO:0000313" key="3">
    <source>
        <dbReference type="Proteomes" id="UP000001072"/>
    </source>
</evidence>
<dbReference type="HOGENOM" id="CLU_116388_0_0_1"/>
<accession>F4S8Q9</accession>
<feature type="compositionally biased region" description="Basic and acidic residues" evidence="1">
    <location>
        <begin position="176"/>
        <end position="191"/>
    </location>
</feature>
<organism evidence="3">
    <name type="scientific">Melampsora larici-populina (strain 98AG31 / pathotype 3-4-7)</name>
    <name type="common">Poplar leaf rust fungus</name>
    <dbReference type="NCBI Taxonomy" id="747676"/>
    <lineage>
        <taxon>Eukaryota</taxon>
        <taxon>Fungi</taxon>
        <taxon>Dikarya</taxon>
        <taxon>Basidiomycota</taxon>
        <taxon>Pucciniomycotina</taxon>
        <taxon>Pucciniomycetes</taxon>
        <taxon>Pucciniales</taxon>
        <taxon>Melampsoraceae</taxon>
        <taxon>Melampsora</taxon>
    </lineage>
</organism>
<evidence type="ECO:0000256" key="1">
    <source>
        <dbReference type="SAM" id="MobiDB-lite"/>
    </source>
</evidence>
<reference evidence="3" key="1">
    <citation type="journal article" date="2011" name="Proc. Natl. Acad. Sci. U.S.A.">
        <title>Obligate biotrophy features unraveled by the genomic analysis of rust fungi.</title>
        <authorList>
            <person name="Duplessis S."/>
            <person name="Cuomo C.A."/>
            <person name="Lin Y.-C."/>
            <person name="Aerts A."/>
            <person name="Tisserant E."/>
            <person name="Veneault-Fourrey C."/>
            <person name="Joly D.L."/>
            <person name="Hacquard S."/>
            <person name="Amselem J."/>
            <person name="Cantarel B.L."/>
            <person name="Chiu R."/>
            <person name="Coutinho P.M."/>
            <person name="Feau N."/>
            <person name="Field M."/>
            <person name="Frey P."/>
            <person name="Gelhaye E."/>
            <person name="Goldberg J."/>
            <person name="Grabherr M.G."/>
            <person name="Kodira C.D."/>
            <person name="Kohler A."/>
            <person name="Kuees U."/>
            <person name="Lindquist E.A."/>
            <person name="Lucas S.M."/>
            <person name="Mago R."/>
            <person name="Mauceli E."/>
            <person name="Morin E."/>
            <person name="Murat C."/>
            <person name="Pangilinan J.L."/>
            <person name="Park R."/>
            <person name="Pearson M."/>
            <person name="Quesneville H."/>
            <person name="Rouhier N."/>
            <person name="Sakthikumar S."/>
            <person name="Salamov A.A."/>
            <person name="Schmutz J."/>
            <person name="Selles B."/>
            <person name="Shapiro H."/>
            <person name="Tanguay P."/>
            <person name="Tuskan G.A."/>
            <person name="Henrissat B."/>
            <person name="Van de Peer Y."/>
            <person name="Rouze P."/>
            <person name="Ellis J.G."/>
            <person name="Dodds P.N."/>
            <person name="Schein J.E."/>
            <person name="Zhong S."/>
            <person name="Hamelin R.C."/>
            <person name="Grigoriev I.V."/>
            <person name="Szabo L.J."/>
            <person name="Martin F."/>
        </authorList>
    </citation>
    <scope>NUCLEOTIDE SEQUENCE [LARGE SCALE GENOMIC DNA]</scope>
    <source>
        <strain evidence="3">98AG31 / pathotype 3-4-7</strain>
    </source>
</reference>
<dbReference type="VEuPathDB" id="FungiDB:MELLADRAFT_94992"/>
<dbReference type="RefSeq" id="XP_007417767.1">
    <property type="nucleotide sequence ID" value="XM_007417705.1"/>
</dbReference>
<evidence type="ECO:0000313" key="2">
    <source>
        <dbReference type="EMBL" id="EGF98938.1"/>
    </source>
</evidence>